<proteinExistence type="predicted"/>
<accession>A0A2H3UC49</accession>
<dbReference type="EMBL" id="FMJY01000013">
    <property type="protein sequence ID" value="SCO92806.1"/>
    <property type="molecule type" value="Genomic_DNA"/>
</dbReference>
<gene>
    <name evidence="1" type="ORF">FRV6_16934</name>
</gene>
<organism evidence="1 2">
    <name type="scientific">Fusarium oxysporum</name>
    <name type="common">Fusarium vascular wilt</name>
    <dbReference type="NCBI Taxonomy" id="5507"/>
    <lineage>
        <taxon>Eukaryota</taxon>
        <taxon>Fungi</taxon>
        <taxon>Dikarya</taxon>
        <taxon>Ascomycota</taxon>
        <taxon>Pezizomycotina</taxon>
        <taxon>Sordariomycetes</taxon>
        <taxon>Hypocreomycetidae</taxon>
        <taxon>Hypocreales</taxon>
        <taxon>Nectriaceae</taxon>
        <taxon>Fusarium</taxon>
        <taxon>Fusarium oxysporum species complex</taxon>
    </lineage>
</organism>
<protein>
    <submittedName>
        <fullName evidence="1">Uncharacterized protein</fullName>
    </submittedName>
</protein>
<evidence type="ECO:0000313" key="2">
    <source>
        <dbReference type="Proteomes" id="UP000219369"/>
    </source>
</evidence>
<dbReference type="Proteomes" id="UP000219369">
    <property type="component" value="Unassembled WGS sequence"/>
</dbReference>
<evidence type="ECO:0000313" key="1">
    <source>
        <dbReference type="EMBL" id="SCO92806.1"/>
    </source>
</evidence>
<name>A0A2H3UC49_FUSOX</name>
<sequence>MAQDREAWYK</sequence>
<reference evidence="2" key="1">
    <citation type="submission" date="2016-09" db="EMBL/GenBank/DDBJ databases">
        <authorList>
            <person name="Guldener U."/>
        </authorList>
    </citation>
    <scope>NUCLEOTIDE SEQUENCE [LARGE SCALE GENOMIC DNA]</scope>
    <source>
        <strain evidence="2">V64-1</strain>
    </source>
</reference>